<evidence type="ECO:0000313" key="3">
    <source>
        <dbReference type="Proteomes" id="UP000078560"/>
    </source>
</evidence>
<keyword evidence="1" id="KW-0175">Coiled coil</keyword>
<protein>
    <recommendedName>
        <fullName evidence="4">EF-hand domain-containing protein</fullName>
    </recommendedName>
</protein>
<dbReference type="AlphaFoldDB" id="A0A1A8VQX1"/>
<dbReference type="SUPFAM" id="SSF47473">
    <property type="entry name" value="EF-hand"/>
    <property type="match status" value="1"/>
</dbReference>
<feature type="coiled-coil region" evidence="1">
    <location>
        <begin position="138"/>
        <end position="178"/>
    </location>
</feature>
<dbReference type="Proteomes" id="UP000078560">
    <property type="component" value="Unassembled WGS sequence"/>
</dbReference>
<dbReference type="InterPro" id="IPR011992">
    <property type="entry name" value="EF-hand-dom_pair"/>
</dbReference>
<evidence type="ECO:0008006" key="4">
    <source>
        <dbReference type="Google" id="ProtNLM"/>
    </source>
</evidence>
<organism evidence="2 3">
    <name type="scientific">Plasmodium ovale curtisi</name>
    <dbReference type="NCBI Taxonomy" id="864141"/>
    <lineage>
        <taxon>Eukaryota</taxon>
        <taxon>Sar</taxon>
        <taxon>Alveolata</taxon>
        <taxon>Apicomplexa</taxon>
        <taxon>Aconoidasida</taxon>
        <taxon>Haemosporida</taxon>
        <taxon>Plasmodiidae</taxon>
        <taxon>Plasmodium</taxon>
        <taxon>Plasmodium (Plasmodium)</taxon>
    </lineage>
</organism>
<reference evidence="3" key="1">
    <citation type="submission" date="2016-05" db="EMBL/GenBank/DDBJ databases">
        <authorList>
            <person name="Naeem Raeece"/>
        </authorList>
    </citation>
    <scope>NUCLEOTIDE SEQUENCE [LARGE SCALE GENOMIC DNA]</scope>
</reference>
<evidence type="ECO:0000256" key="1">
    <source>
        <dbReference type="SAM" id="Coils"/>
    </source>
</evidence>
<proteinExistence type="predicted"/>
<name>A0A1A8VQX1_PLAOA</name>
<dbReference type="Gene3D" id="1.10.238.10">
    <property type="entry name" value="EF-hand"/>
    <property type="match status" value="1"/>
</dbReference>
<accession>A0A1A8VQX1</accession>
<dbReference type="EMBL" id="FLQU01000227">
    <property type="protein sequence ID" value="SBS82855.1"/>
    <property type="molecule type" value="Genomic_DNA"/>
</dbReference>
<evidence type="ECO:0000313" key="2">
    <source>
        <dbReference type="EMBL" id="SBS82855.1"/>
    </source>
</evidence>
<gene>
    <name evidence="2" type="ORF">POVCU2_0017500</name>
</gene>
<sequence length="863" mass="102856">MDEKIELLISIIKKWTNKYAYKIYVKGSNEEKKEHYYSVTFFHQNENESISKCTINASFVITEMKLIDLSSYGDPPNINEKYFVSFTFENEQLTRTVNMNLNYEAWIDKLIKDKEKLRGKMDLSSEYMRTRFIKPASEDTIETILKKVKEEREEARRKEEEEKNLREKKKKCFKTENILHKKTFNEETYELDKINSQADLGITHGSDELKGSNTKNEDPDKLKEVLAFLKSNLYFYFTDIDLKKKGKVKHKHYIEVLKMVNHKMCISYRNMEKEKYEKGGNEETKRDLQADVNNSFFYEGEEVTCSSSESTFPEEDEDIKNIQKKGKKNIKKDDKKYIFNLFSVSNQKIDLIKDIDIYNNNNFNGSNIFFDNLYHIPVNSNLYLFTKDNDYYKYIYTDNYYDFLLYTSFSDEEENGCIYYINYLNDLPKYLYKLKKNRENFCPISLDSLLLYKQLIYACYENELNFMYNIFLTHFKNFDLCDSGYIHRSKLKKILQENDHIISKQEYKLLLRVFHYNDDNYVYYKNIKEVLLRLRFEGIRNSIYERDEKLLQEYLCEQLIKNNLKNKKKIHIFDCKNVLDSCDKLYLNKNIIHIILCLLICNKDLELDIVLFLKVSITIIINSIKLDTMQRIYNMITDEKQKKEEFQSGEANGTYKRKKTGKKEEKTNIPALELVERTLTKLFKVLDENNEDHLKVIDFIETLLESNKKKKIIDIKEICKLSKSELQGFVAEINTESNKKNCPKEQMKSNRNFEFYKNRKIHYASHIHKWCSKTYQIRSCEYYSYFLNYPENLVEMDCTGTCHTRRNAPRHVLNGYDKNGKERNGKIKESAHTNISPQLTLIHEGASNHGSSYGGKWVESFNR</sequence>